<dbReference type="PANTHER" id="PTHR34144">
    <property type="entry name" value="CHROMOSOME 8, WHOLE GENOME SHOTGUN SEQUENCE"/>
    <property type="match status" value="1"/>
</dbReference>
<sequence>MIRRRSRLTLLLLLTCAFLFFNLSTLPRPVPPPLPPPSLDPGRIFIASNHWNSESILRSHWSDAVTRLIVRLGVENVYFSLYESGSWDNTKDALRELDERLEKLGVERRVVLEETTHVDEISRTPGVGEEGWIVTPRGRKELRRIPFLARARNRVLEPLFELQAGGGRNESFDRLLFLNDVIFTVEDALTLLNTRNGEYSAACSLDFLDSTKFYDTFALRDINGRPAASLSYPFFASGPSRDAFLLNRPVPVRSCWNGMVVFDAAPFLAPSNLRFRGVSDSLAEWHVEGSECCLIHYDNPAPDKGVWLNPNVRVAYRAKGWELVRQGVGWPGKWDRAWGGIVGFVTALLRLPWKNEKVVWRVREWGGSEPGVDCLIDEMQVLVDNGWKHL</sequence>
<name>A0A2T6ZCR4_TUBBO</name>
<gene>
    <name evidence="2" type="ORF">B9Z19DRAFT_1058223</name>
</gene>
<dbReference type="GO" id="GO:0016757">
    <property type="term" value="F:glycosyltransferase activity"/>
    <property type="evidence" value="ECO:0007669"/>
    <property type="project" value="UniProtKB-KW"/>
</dbReference>
<proteinExistence type="predicted"/>
<dbReference type="PANTHER" id="PTHR34144:SF7">
    <property type="entry name" value="EXPORT PROTEIN (CAP59), PUTATIVE (AFU_ORTHOLOGUE AFUA_7G05020)-RELATED"/>
    <property type="match status" value="1"/>
</dbReference>
<dbReference type="Pfam" id="PF11735">
    <property type="entry name" value="CAP59_mtransfer"/>
    <property type="match status" value="1"/>
</dbReference>
<dbReference type="EMBL" id="NESQ01000392">
    <property type="protein sequence ID" value="PUU73282.1"/>
    <property type="molecule type" value="Genomic_DNA"/>
</dbReference>
<dbReference type="OrthoDB" id="262547at2759"/>
<organism evidence="2 3">
    <name type="scientific">Tuber borchii</name>
    <name type="common">White truffle</name>
    <dbReference type="NCBI Taxonomy" id="42251"/>
    <lineage>
        <taxon>Eukaryota</taxon>
        <taxon>Fungi</taxon>
        <taxon>Dikarya</taxon>
        <taxon>Ascomycota</taxon>
        <taxon>Pezizomycotina</taxon>
        <taxon>Pezizomycetes</taxon>
        <taxon>Pezizales</taxon>
        <taxon>Tuberaceae</taxon>
        <taxon>Tuber</taxon>
    </lineage>
</organism>
<dbReference type="Proteomes" id="UP000244722">
    <property type="component" value="Unassembled WGS sequence"/>
</dbReference>
<keyword evidence="1" id="KW-0732">Signal</keyword>
<keyword evidence="3" id="KW-1185">Reference proteome</keyword>
<protein>
    <submittedName>
        <fullName evidence="2">Cryptococcal mannosyltransferase 1-domain-containing protein</fullName>
    </submittedName>
</protein>
<evidence type="ECO:0000313" key="2">
    <source>
        <dbReference type="EMBL" id="PUU73282.1"/>
    </source>
</evidence>
<dbReference type="AlphaFoldDB" id="A0A2T6ZCR4"/>
<evidence type="ECO:0000313" key="3">
    <source>
        <dbReference type="Proteomes" id="UP000244722"/>
    </source>
</evidence>
<accession>A0A2T6ZCR4</accession>
<evidence type="ECO:0000256" key="1">
    <source>
        <dbReference type="SAM" id="SignalP"/>
    </source>
</evidence>
<feature type="signal peptide" evidence="1">
    <location>
        <begin position="1"/>
        <end position="27"/>
    </location>
</feature>
<reference evidence="2 3" key="1">
    <citation type="submission" date="2017-04" db="EMBL/GenBank/DDBJ databases">
        <title>Draft genome sequence of Tuber borchii Vittad., a whitish edible truffle.</title>
        <authorList>
            <consortium name="DOE Joint Genome Institute"/>
            <person name="Murat C."/>
            <person name="Kuo A."/>
            <person name="Barry K.W."/>
            <person name="Clum A."/>
            <person name="Dockter R.B."/>
            <person name="Fauchery L."/>
            <person name="Iotti M."/>
            <person name="Kohler A."/>
            <person name="Labutti K."/>
            <person name="Lindquist E.A."/>
            <person name="Lipzen A."/>
            <person name="Ohm R.A."/>
            <person name="Wang M."/>
            <person name="Grigoriev I.V."/>
            <person name="Zambonelli A."/>
            <person name="Martin F.M."/>
        </authorList>
    </citation>
    <scope>NUCLEOTIDE SEQUENCE [LARGE SCALE GENOMIC DNA]</scope>
    <source>
        <strain evidence="2 3">Tbo3840</strain>
    </source>
</reference>
<keyword evidence="2" id="KW-0328">Glycosyltransferase</keyword>
<keyword evidence="2" id="KW-0808">Transferase</keyword>
<comment type="caution">
    <text evidence="2">The sequence shown here is derived from an EMBL/GenBank/DDBJ whole genome shotgun (WGS) entry which is preliminary data.</text>
</comment>
<dbReference type="InterPro" id="IPR021047">
    <property type="entry name" value="Mannosyltransferase_CMT1"/>
</dbReference>
<dbReference type="STRING" id="42251.A0A2T6ZCR4"/>
<feature type="chain" id="PRO_5015613283" evidence="1">
    <location>
        <begin position="28"/>
        <end position="390"/>
    </location>
</feature>